<dbReference type="AlphaFoldDB" id="A0A6A4PS22"/>
<dbReference type="Gene3D" id="2.40.70.10">
    <property type="entry name" value="Acid Proteases"/>
    <property type="match status" value="1"/>
</dbReference>
<accession>A0A6A4PS22</accession>
<dbReference type="SUPFAM" id="SSF50630">
    <property type="entry name" value="Acid proteases"/>
    <property type="match status" value="1"/>
</dbReference>
<organism evidence="1 2">
    <name type="scientific">Lupinus albus</name>
    <name type="common">White lupine</name>
    <name type="synonym">Lupinus termis</name>
    <dbReference type="NCBI Taxonomy" id="3870"/>
    <lineage>
        <taxon>Eukaryota</taxon>
        <taxon>Viridiplantae</taxon>
        <taxon>Streptophyta</taxon>
        <taxon>Embryophyta</taxon>
        <taxon>Tracheophyta</taxon>
        <taxon>Spermatophyta</taxon>
        <taxon>Magnoliopsida</taxon>
        <taxon>eudicotyledons</taxon>
        <taxon>Gunneridae</taxon>
        <taxon>Pentapetalae</taxon>
        <taxon>rosids</taxon>
        <taxon>fabids</taxon>
        <taxon>Fabales</taxon>
        <taxon>Fabaceae</taxon>
        <taxon>Papilionoideae</taxon>
        <taxon>50 kb inversion clade</taxon>
        <taxon>genistoids sensu lato</taxon>
        <taxon>core genistoids</taxon>
        <taxon>Genisteae</taxon>
        <taxon>Lupinus</taxon>
    </lineage>
</organism>
<dbReference type="Pfam" id="PF08284">
    <property type="entry name" value="RVP_2"/>
    <property type="match status" value="1"/>
</dbReference>
<evidence type="ECO:0000313" key="2">
    <source>
        <dbReference type="Proteomes" id="UP000447434"/>
    </source>
</evidence>
<reference evidence="2" key="1">
    <citation type="journal article" date="2020" name="Nat. Commun.">
        <title>Genome sequence of the cluster root forming white lupin.</title>
        <authorList>
            <person name="Hufnagel B."/>
            <person name="Marques A."/>
            <person name="Soriano A."/>
            <person name="Marques L."/>
            <person name="Divol F."/>
            <person name="Doumas P."/>
            <person name="Sallet E."/>
            <person name="Mancinotti D."/>
            <person name="Carrere S."/>
            <person name="Marande W."/>
            <person name="Arribat S."/>
            <person name="Keller J."/>
            <person name="Huneau C."/>
            <person name="Blein T."/>
            <person name="Aime D."/>
            <person name="Laguerre M."/>
            <person name="Taylor J."/>
            <person name="Schubert V."/>
            <person name="Nelson M."/>
            <person name="Geu-Flores F."/>
            <person name="Crespi M."/>
            <person name="Gallardo-Guerrero K."/>
            <person name="Delaux P.-M."/>
            <person name="Salse J."/>
            <person name="Berges H."/>
            <person name="Guyot R."/>
            <person name="Gouzy J."/>
            <person name="Peret B."/>
        </authorList>
    </citation>
    <scope>NUCLEOTIDE SEQUENCE [LARGE SCALE GENOMIC DNA]</scope>
    <source>
        <strain evidence="2">cv. Amiga</strain>
    </source>
</reference>
<dbReference type="OrthoDB" id="1436338at2759"/>
<protein>
    <submittedName>
        <fullName evidence="1">Putative aspartic peptidase domain-containing protein</fullName>
    </submittedName>
</protein>
<sequence>MSGAETSDVDGLIKGNCMVAGFPLLVLFDSGATHSFVSNDCVDRLKLQTESLPFDLVVSTPTDVPVVVSTVVSRCPVVVNGRTFTVDLICLPLT</sequence>
<gene>
    <name evidence="1" type="ORF">Lalb_Chr11g0071821</name>
</gene>
<evidence type="ECO:0000313" key="1">
    <source>
        <dbReference type="EMBL" id="KAE9604435.1"/>
    </source>
</evidence>
<proteinExistence type="predicted"/>
<dbReference type="CDD" id="cd00303">
    <property type="entry name" value="retropepsin_like"/>
    <property type="match status" value="1"/>
</dbReference>
<comment type="caution">
    <text evidence="1">The sequence shown here is derived from an EMBL/GenBank/DDBJ whole genome shotgun (WGS) entry which is preliminary data.</text>
</comment>
<dbReference type="EMBL" id="WOCE01000011">
    <property type="protein sequence ID" value="KAE9604435.1"/>
    <property type="molecule type" value="Genomic_DNA"/>
</dbReference>
<name>A0A6A4PS22_LUPAL</name>
<keyword evidence="2" id="KW-1185">Reference proteome</keyword>
<dbReference type="Proteomes" id="UP000447434">
    <property type="component" value="Chromosome 11"/>
</dbReference>
<dbReference type="InterPro" id="IPR021109">
    <property type="entry name" value="Peptidase_aspartic_dom_sf"/>
</dbReference>